<dbReference type="Pfam" id="PF00271">
    <property type="entry name" value="Helicase_C"/>
    <property type="match status" value="1"/>
</dbReference>
<dbReference type="Proteomes" id="UP000054560">
    <property type="component" value="Unassembled WGS sequence"/>
</dbReference>
<feature type="domain" description="DEAD-box RNA helicase Q" evidence="10">
    <location>
        <begin position="106"/>
        <end position="134"/>
    </location>
</feature>
<feature type="domain" description="Helicase ATP-binding" evidence="8">
    <location>
        <begin position="137"/>
        <end position="310"/>
    </location>
</feature>
<dbReference type="PROSITE" id="PS51194">
    <property type="entry name" value="HELICASE_CTER"/>
    <property type="match status" value="1"/>
</dbReference>
<feature type="compositionally biased region" description="Acidic residues" evidence="7">
    <location>
        <begin position="87"/>
        <end position="99"/>
    </location>
</feature>
<evidence type="ECO:0000256" key="2">
    <source>
        <dbReference type="ARBA" id="ARBA00022801"/>
    </source>
</evidence>
<dbReference type="InterPro" id="IPR027417">
    <property type="entry name" value="P-loop_NTPase"/>
</dbReference>
<dbReference type="CDD" id="cd18787">
    <property type="entry name" value="SF2_C_DEAD"/>
    <property type="match status" value="1"/>
</dbReference>
<protein>
    <submittedName>
        <fullName evidence="11">Uncharacterized protein</fullName>
    </submittedName>
</protein>
<evidence type="ECO:0000313" key="11">
    <source>
        <dbReference type="EMBL" id="KNC82459.1"/>
    </source>
</evidence>
<evidence type="ECO:0000259" key="10">
    <source>
        <dbReference type="PROSITE" id="PS51195"/>
    </source>
</evidence>
<evidence type="ECO:0000313" key="12">
    <source>
        <dbReference type="Proteomes" id="UP000054560"/>
    </source>
</evidence>
<dbReference type="InterPro" id="IPR050079">
    <property type="entry name" value="DEAD_box_RNA_helicase"/>
</dbReference>
<dbReference type="CDD" id="cd17955">
    <property type="entry name" value="DEADc_DDX49"/>
    <property type="match status" value="1"/>
</dbReference>
<dbReference type="InterPro" id="IPR014014">
    <property type="entry name" value="RNA_helicase_DEAD_Q_motif"/>
</dbReference>
<dbReference type="AlphaFoldDB" id="A0A0L0G0T5"/>
<dbReference type="GO" id="GO:0016787">
    <property type="term" value="F:hydrolase activity"/>
    <property type="evidence" value="ECO:0007669"/>
    <property type="project" value="UniProtKB-KW"/>
</dbReference>
<evidence type="ECO:0000256" key="6">
    <source>
        <dbReference type="RuleBase" id="RU000492"/>
    </source>
</evidence>
<dbReference type="GO" id="GO:0005524">
    <property type="term" value="F:ATP binding"/>
    <property type="evidence" value="ECO:0007669"/>
    <property type="project" value="UniProtKB-KW"/>
</dbReference>
<feature type="compositionally biased region" description="Acidic residues" evidence="7">
    <location>
        <begin position="41"/>
        <end position="51"/>
    </location>
</feature>
<dbReference type="PROSITE" id="PS51192">
    <property type="entry name" value="HELICASE_ATP_BIND_1"/>
    <property type="match status" value="1"/>
</dbReference>
<dbReference type="eggNOG" id="KOG0340">
    <property type="taxonomic scope" value="Eukaryota"/>
</dbReference>
<name>A0A0L0G0T5_9EUKA</name>
<evidence type="ECO:0000259" key="8">
    <source>
        <dbReference type="PROSITE" id="PS51192"/>
    </source>
</evidence>
<gene>
    <name evidence="11" type="ORF">SARC_05251</name>
</gene>
<comment type="similarity">
    <text evidence="6">Belongs to the DEAD box helicase family.</text>
</comment>
<dbReference type="InterPro" id="IPR001650">
    <property type="entry name" value="Helicase_C-like"/>
</dbReference>
<dbReference type="PROSITE" id="PS51195">
    <property type="entry name" value="Q_MOTIF"/>
    <property type="match status" value="1"/>
</dbReference>
<feature type="domain" description="Helicase C-terminal" evidence="9">
    <location>
        <begin position="323"/>
        <end position="483"/>
    </location>
</feature>
<feature type="compositionally biased region" description="Basic and acidic residues" evidence="7">
    <location>
        <begin position="503"/>
        <end position="514"/>
    </location>
</feature>
<keyword evidence="3 6" id="KW-0347">Helicase</keyword>
<evidence type="ECO:0000256" key="1">
    <source>
        <dbReference type="ARBA" id="ARBA00022741"/>
    </source>
</evidence>
<keyword evidence="2 6" id="KW-0378">Hydrolase</keyword>
<dbReference type="STRING" id="667725.A0A0L0G0T5"/>
<keyword evidence="4 6" id="KW-0067">ATP-binding</keyword>
<dbReference type="Gene3D" id="3.40.50.300">
    <property type="entry name" value="P-loop containing nucleotide triphosphate hydrolases"/>
    <property type="match status" value="2"/>
</dbReference>
<dbReference type="SUPFAM" id="SSF52540">
    <property type="entry name" value="P-loop containing nucleoside triphosphate hydrolases"/>
    <property type="match status" value="1"/>
</dbReference>
<dbReference type="GO" id="GO:0003724">
    <property type="term" value="F:RNA helicase activity"/>
    <property type="evidence" value="ECO:0007669"/>
    <property type="project" value="InterPro"/>
</dbReference>
<dbReference type="GO" id="GO:0005829">
    <property type="term" value="C:cytosol"/>
    <property type="evidence" value="ECO:0007669"/>
    <property type="project" value="TreeGrafter"/>
</dbReference>
<dbReference type="OrthoDB" id="10261904at2759"/>
<dbReference type="GO" id="GO:0003676">
    <property type="term" value="F:nucleic acid binding"/>
    <property type="evidence" value="ECO:0007669"/>
    <property type="project" value="InterPro"/>
</dbReference>
<evidence type="ECO:0000256" key="3">
    <source>
        <dbReference type="ARBA" id="ARBA00022806"/>
    </source>
</evidence>
<keyword evidence="12" id="KW-1185">Reference proteome</keyword>
<dbReference type="InterPro" id="IPR000629">
    <property type="entry name" value="RNA-helicase_DEAD-box_CS"/>
</dbReference>
<dbReference type="InterPro" id="IPR011545">
    <property type="entry name" value="DEAD/DEAH_box_helicase_dom"/>
</dbReference>
<dbReference type="Pfam" id="PF00270">
    <property type="entry name" value="DEAD"/>
    <property type="match status" value="1"/>
</dbReference>
<dbReference type="SMART" id="SM00490">
    <property type="entry name" value="HELICc"/>
    <property type="match status" value="1"/>
</dbReference>
<accession>A0A0L0G0T5</accession>
<dbReference type="EMBL" id="KQ241925">
    <property type="protein sequence ID" value="KNC82459.1"/>
    <property type="molecule type" value="Genomic_DNA"/>
</dbReference>
<dbReference type="GeneID" id="25905755"/>
<feature type="region of interest" description="Disordered" evidence="7">
    <location>
        <begin position="501"/>
        <end position="537"/>
    </location>
</feature>
<organism evidence="11 12">
    <name type="scientific">Sphaeroforma arctica JP610</name>
    <dbReference type="NCBI Taxonomy" id="667725"/>
    <lineage>
        <taxon>Eukaryota</taxon>
        <taxon>Ichthyosporea</taxon>
        <taxon>Ichthyophonida</taxon>
        <taxon>Sphaeroforma</taxon>
    </lineage>
</organism>
<feature type="short sequence motif" description="Q motif" evidence="5">
    <location>
        <begin position="106"/>
        <end position="134"/>
    </location>
</feature>
<evidence type="ECO:0000256" key="4">
    <source>
        <dbReference type="ARBA" id="ARBA00022840"/>
    </source>
</evidence>
<dbReference type="InterPro" id="IPR014001">
    <property type="entry name" value="Helicase_ATP-bd"/>
</dbReference>
<dbReference type="PROSITE" id="PS00039">
    <property type="entry name" value="DEAD_ATP_HELICASE"/>
    <property type="match status" value="1"/>
</dbReference>
<dbReference type="PANTHER" id="PTHR47959:SF24">
    <property type="entry name" value="ATP-DEPENDENT RNA HELICASE"/>
    <property type="match status" value="1"/>
</dbReference>
<proteinExistence type="inferred from homology"/>
<feature type="region of interest" description="Disordered" evidence="7">
    <location>
        <begin position="22"/>
        <end position="109"/>
    </location>
</feature>
<evidence type="ECO:0000256" key="7">
    <source>
        <dbReference type="SAM" id="MobiDB-lite"/>
    </source>
</evidence>
<sequence length="537" mass="59798">MSFQLFANPAAIAKAQPTVISTMQDAGDNGGTNTITRETQSESEAESDTDAYDMIKPGNRTASKRETKHTSEGVAVTVKSRSTQERDSDDDEGDTEGGEDGMRSASTFSELGLGEWIQAQTQEMGMLRPTYIQTQCIPPTLKGKNVIGLAKTGSGKTAAFALPILQHLSKDPYGVHSVVLTPTRELAFQISEQFTALGHASNVRAVVVVGGLDMMRQALELARRPHVVIATPGRLADHLLSNSDISIKKIKFLVLDEADRLLSETFRAHLDIILRYTPPPTKRQTLLFSATMHENMGKDHLEFVGCFNPLRFEAQSSERTISTLEQKYVFVPSQVKDCYLFEFLEKYEDTTAIIFAATCLGCETLAVMLRELGYSCVSLHSKMSQGRRLASLGKFRGSLVKILVATDVASRGLDIPEVEIVYNYDVPANPDDYIHRVGRTARAGRGGLSITIITQHDIERIQRIEDRTQRKMELVETEEDEVLKRLNNVTKARRAAILELDDRDFGERERNNKEKSRKRKEADMNATQSNKKKHAQS</sequence>
<keyword evidence="1 6" id="KW-0547">Nucleotide-binding</keyword>
<reference evidence="11 12" key="1">
    <citation type="submission" date="2011-02" db="EMBL/GenBank/DDBJ databases">
        <title>The Genome Sequence of Sphaeroforma arctica JP610.</title>
        <authorList>
            <consortium name="The Broad Institute Genome Sequencing Platform"/>
            <person name="Russ C."/>
            <person name="Cuomo C."/>
            <person name="Young S.K."/>
            <person name="Zeng Q."/>
            <person name="Gargeya S."/>
            <person name="Alvarado L."/>
            <person name="Berlin A."/>
            <person name="Chapman S.B."/>
            <person name="Chen Z."/>
            <person name="Freedman E."/>
            <person name="Gellesch M."/>
            <person name="Goldberg J."/>
            <person name="Griggs A."/>
            <person name="Gujja S."/>
            <person name="Heilman E."/>
            <person name="Heiman D."/>
            <person name="Howarth C."/>
            <person name="Mehta T."/>
            <person name="Neiman D."/>
            <person name="Pearson M."/>
            <person name="Roberts A."/>
            <person name="Saif S."/>
            <person name="Shea T."/>
            <person name="Shenoy N."/>
            <person name="Sisk P."/>
            <person name="Stolte C."/>
            <person name="Sykes S."/>
            <person name="White J."/>
            <person name="Yandava C."/>
            <person name="Burger G."/>
            <person name="Gray M.W."/>
            <person name="Holland P.W.H."/>
            <person name="King N."/>
            <person name="Lang F.B.F."/>
            <person name="Roger A.J."/>
            <person name="Ruiz-Trillo I."/>
            <person name="Haas B."/>
            <person name="Nusbaum C."/>
            <person name="Birren B."/>
        </authorList>
    </citation>
    <scope>NUCLEOTIDE SEQUENCE [LARGE SCALE GENOMIC DNA]</scope>
    <source>
        <strain evidence="11 12">JP610</strain>
    </source>
</reference>
<dbReference type="RefSeq" id="XP_014156361.1">
    <property type="nucleotide sequence ID" value="XM_014300886.1"/>
</dbReference>
<evidence type="ECO:0000259" key="9">
    <source>
        <dbReference type="PROSITE" id="PS51194"/>
    </source>
</evidence>
<dbReference type="PANTHER" id="PTHR47959">
    <property type="entry name" value="ATP-DEPENDENT RNA HELICASE RHLE-RELATED"/>
    <property type="match status" value="1"/>
</dbReference>
<evidence type="ECO:0000256" key="5">
    <source>
        <dbReference type="PROSITE-ProRule" id="PRU00552"/>
    </source>
</evidence>
<dbReference type="SMART" id="SM00487">
    <property type="entry name" value="DEXDc"/>
    <property type="match status" value="1"/>
</dbReference>